<organism evidence="1 2">
    <name type="scientific">Aromia moschata</name>
    <dbReference type="NCBI Taxonomy" id="1265417"/>
    <lineage>
        <taxon>Eukaryota</taxon>
        <taxon>Metazoa</taxon>
        <taxon>Ecdysozoa</taxon>
        <taxon>Arthropoda</taxon>
        <taxon>Hexapoda</taxon>
        <taxon>Insecta</taxon>
        <taxon>Pterygota</taxon>
        <taxon>Neoptera</taxon>
        <taxon>Endopterygota</taxon>
        <taxon>Coleoptera</taxon>
        <taxon>Polyphaga</taxon>
        <taxon>Cucujiformia</taxon>
        <taxon>Chrysomeloidea</taxon>
        <taxon>Cerambycidae</taxon>
        <taxon>Cerambycinae</taxon>
        <taxon>Callichromatini</taxon>
        <taxon>Aromia</taxon>
    </lineage>
</organism>
<sequence length="96" mass="11012">MFSANFTPKATATWAGFHAAFFHASVKGDIVQINYTRSYVDAEEKPCRNMKPNVINTVQLHDEIVTMTVLLWLDKDEFLKDTEQKKLEVEHGPDIQ</sequence>
<dbReference type="AlphaFoldDB" id="A0AAV8X1Z1"/>
<reference evidence="1" key="1">
    <citation type="journal article" date="2023" name="Insect Mol. Biol.">
        <title>Genome sequencing provides insights into the evolution of gene families encoding plant cell wall-degrading enzymes in longhorned beetles.</title>
        <authorList>
            <person name="Shin N.R."/>
            <person name="Okamura Y."/>
            <person name="Kirsch R."/>
            <person name="Pauchet Y."/>
        </authorList>
    </citation>
    <scope>NUCLEOTIDE SEQUENCE</scope>
    <source>
        <strain evidence="1">AMC_N1</strain>
    </source>
</reference>
<evidence type="ECO:0000313" key="2">
    <source>
        <dbReference type="Proteomes" id="UP001162162"/>
    </source>
</evidence>
<evidence type="ECO:0000313" key="1">
    <source>
        <dbReference type="EMBL" id="KAJ8932611.1"/>
    </source>
</evidence>
<keyword evidence="2" id="KW-1185">Reference proteome</keyword>
<protein>
    <submittedName>
        <fullName evidence="1">Uncharacterized protein</fullName>
    </submittedName>
</protein>
<name>A0AAV8X1Z1_9CUCU</name>
<accession>A0AAV8X1Z1</accession>
<dbReference type="EMBL" id="JAPWTK010001407">
    <property type="protein sequence ID" value="KAJ8932611.1"/>
    <property type="molecule type" value="Genomic_DNA"/>
</dbReference>
<dbReference type="Proteomes" id="UP001162162">
    <property type="component" value="Unassembled WGS sequence"/>
</dbReference>
<proteinExistence type="predicted"/>
<comment type="caution">
    <text evidence="1">The sequence shown here is derived from an EMBL/GenBank/DDBJ whole genome shotgun (WGS) entry which is preliminary data.</text>
</comment>
<gene>
    <name evidence="1" type="ORF">NQ318_022950</name>
</gene>